<organism evidence="1 2">
    <name type="scientific">Simkania negevensis (strain ATCC VR-1471 / DSM 27360 / Z)</name>
    <dbReference type="NCBI Taxonomy" id="331113"/>
    <lineage>
        <taxon>Bacteria</taxon>
        <taxon>Pseudomonadati</taxon>
        <taxon>Chlamydiota</taxon>
        <taxon>Chlamydiia</taxon>
        <taxon>Parachlamydiales</taxon>
        <taxon>Simkaniaceae</taxon>
        <taxon>Simkania</taxon>
    </lineage>
</organism>
<evidence type="ECO:0000313" key="2">
    <source>
        <dbReference type="Proteomes" id="UP000000496"/>
    </source>
</evidence>
<dbReference type="Pfam" id="PF06122">
    <property type="entry name" value="TraH"/>
    <property type="match status" value="1"/>
</dbReference>
<dbReference type="OrthoDB" id="9797479at2"/>
<dbReference type="EMBL" id="FR872581">
    <property type="protein sequence ID" value="CCB87824.1"/>
    <property type="molecule type" value="Genomic_DNA"/>
</dbReference>
<gene>
    <name evidence="1" type="primary">traH</name>
    <name evidence="1" type="ordered locus">SNE_B24650</name>
</gene>
<keyword evidence="2" id="KW-1185">Reference proteome</keyword>
<name>F8L2X8_SIMNZ</name>
<dbReference type="RefSeq" id="WP_013935058.1">
    <property type="nucleotide sequence ID" value="NC_015710.1"/>
</dbReference>
<dbReference type="KEGG" id="sng:SNE_B24650"/>
<evidence type="ECO:0000313" key="1">
    <source>
        <dbReference type="EMBL" id="CCB87824.1"/>
    </source>
</evidence>
<dbReference type="InterPro" id="IPR010927">
    <property type="entry name" value="T4SS_TraH"/>
</dbReference>
<dbReference type="AlphaFoldDB" id="F8L2X8"/>
<accession>F8L2X8</accession>
<dbReference type="Proteomes" id="UP000000496">
    <property type="component" value="Plasmid pSn"/>
</dbReference>
<sequence length="490" mass="55167">MRTIKNALFLLILIIPIGVFAKSRFDEMIDAFVDGMEKEAEIHHNITKSHAFYDKSLGVTFTGGSGYLRNRVSNVHPIHIELPSFDIGCGGIDYSFGGLSTVSAEEFGKTLVNIGKSMGTHFLILSLQSASPQFLDSINKLESFALPINGFSINSCEIGQALAEGVWPRETGATQYICSHAGAKKGYFSGMIEARHGCSRFGNDARRSLSHVDDMGFLVGEYNIAYKAMEKLTLSEEERNLYLNLTGTIVRKKSGKRELDKETKEEVDLYEYRYYPSKIEAVLDLLIYGKNPIPLKKSFRENSSETNQEQTPTFYEYKLGSLEVGTTDKLSSPHMAGECGKILRVLENLLEKIVNEGILEGVSLTREEEELIEKTAFPIDTLLNLMGQWQGTTALERVSLFEVAELLAVEKANKYAQEVLKLMIHTTTSVEARQVTTENVKEFKESLYKAIQDIQQRNQEIYFKMNQKSQLIDFYMNIERNLRENIGGAL</sequence>
<reference evidence="1 2" key="2">
    <citation type="journal article" date="2011" name="Mol. Biol. Evol.">
        <title>Unity in variety--the pan-genome of the Chlamydiae.</title>
        <authorList>
            <person name="Collingro A."/>
            <person name="Tischler P."/>
            <person name="Weinmaier T."/>
            <person name="Penz T."/>
            <person name="Heinz E."/>
            <person name="Brunham R.C."/>
            <person name="Read T.D."/>
            <person name="Bavoil P.M."/>
            <person name="Sachse K."/>
            <person name="Kahane S."/>
            <person name="Friedman M.G."/>
            <person name="Rattei T."/>
            <person name="Myers G.S."/>
            <person name="Horn M."/>
        </authorList>
    </citation>
    <scope>NUCLEOTIDE SEQUENCE [LARGE SCALE GENOMIC DNA]</scope>
    <source>
        <strain evidence="2">ATCC VR-1471 / Z</strain>
        <plasmid evidence="1 2">pSn</plasmid>
    </source>
</reference>
<keyword evidence="1" id="KW-0614">Plasmid</keyword>
<reference key="1">
    <citation type="journal article" date="2011" name="Mol. Biol. Evol.">
        <title>Unity in variety -- the pan-genome of the Chlamydiae.</title>
        <authorList>
            <person name="Collingro A."/>
            <person name="Tischler P."/>
            <person name="Weinmaier T."/>
            <person name="Penz T."/>
            <person name="Heinz E."/>
            <person name="Brunham R.C."/>
            <person name="Read T.D."/>
            <person name="Bavoil P.M."/>
            <person name="Sachse K."/>
            <person name="Kahane S."/>
            <person name="Friedman M.G."/>
            <person name="Rattei T."/>
            <person name="Myers G.S.A."/>
            <person name="Horn M."/>
        </authorList>
    </citation>
    <scope>NUCLEOTIDE SEQUENCE</scope>
    <source>
        <strain>Z</strain>
    </source>
</reference>
<protein>
    <submittedName>
        <fullName evidence="1">Conjugal transfer pore protein TraH</fullName>
    </submittedName>
</protein>
<dbReference type="HOGENOM" id="CLU_038342_1_1_0"/>
<geneLocation type="plasmid" evidence="1 2">
    <name>pSn</name>
</geneLocation>
<dbReference type="eggNOG" id="ENOG502ZB1J">
    <property type="taxonomic scope" value="Bacteria"/>
</dbReference>
<proteinExistence type="predicted"/>